<gene>
    <name evidence="3" type="primary">coaBC</name>
    <name evidence="7" type="ORF">A2527_05100</name>
</gene>
<dbReference type="PANTHER" id="PTHR14359:SF6">
    <property type="entry name" value="PHOSPHOPANTOTHENOYLCYSTEINE DECARBOXYLASE"/>
    <property type="match status" value="1"/>
</dbReference>
<dbReference type="Proteomes" id="UP000178449">
    <property type="component" value="Unassembled WGS sequence"/>
</dbReference>
<feature type="region of interest" description="Phosphopantothenoylcysteine decarboxylase" evidence="3">
    <location>
        <begin position="1"/>
        <end position="197"/>
    </location>
</feature>
<evidence type="ECO:0000256" key="3">
    <source>
        <dbReference type="HAMAP-Rule" id="MF_02225"/>
    </source>
</evidence>
<comment type="similarity">
    <text evidence="3 4">In the N-terminal section; belongs to the HFCD (homo-oligomeric flavin containing Cys decarboxylase) superfamily.</text>
</comment>
<dbReference type="EMBL" id="MFNE01000032">
    <property type="protein sequence ID" value="OGG94882.1"/>
    <property type="molecule type" value="Genomic_DNA"/>
</dbReference>
<dbReference type="Gene3D" id="3.40.50.1950">
    <property type="entry name" value="Flavin prenyltransferase-like"/>
    <property type="match status" value="1"/>
</dbReference>
<dbReference type="SUPFAM" id="SSF102645">
    <property type="entry name" value="CoaB-like"/>
    <property type="match status" value="1"/>
</dbReference>
<dbReference type="Pfam" id="PF04127">
    <property type="entry name" value="DFP"/>
    <property type="match status" value="1"/>
</dbReference>
<evidence type="ECO:0000259" key="5">
    <source>
        <dbReference type="Pfam" id="PF02441"/>
    </source>
</evidence>
<dbReference type="Gene3D" id="3.40.50.10300">
    <property type="entry name" value="CoaB-like"/>
    <property type="match status" value="1"/>
</dbReference>
<feature type="binding site" evidence="3">
    <location>
        <position position="286"/>
    </location>
    <ligand>
        <name>CTP</name>
        <dbReference type="ChEBI" id="CHEBI:37563"/>
    </ligand>
</feature>
<comment type="caution">
    <text evidence="7">The sequence shown here is derived from an EMBL/GenBank/DDBJ whole genome shotgun (WGS) entry which is preliminary data.</text>
</comment>
<dbReference type="GO" id="GO:0071513">
    <property type="term" value="C:phosphopantothenoylcysteine decarboxylase complex"/>
    <property type="evidence" value="ECO:0007669"/>
    <property type="project" value="TreeGrafter"/>
</dbReference>
<feature type="active site" description="Proton donor" evidence="3">
    <location>
        <position position="165"/>
    </location>
</feature>
<dbReference type="InterPro" id="IPR005252">
    <property type="entry name" value="CoaBC"/>
</dbReference>
<evidence type="ECO:0000313" key="7">
    <source>
        <dbReference type="EMBL" id="OGG94882.1"/>
    </source>
</evidence>
<dbReference type="InterPro" id="IPR035929">
    <property type="entry name" value="CoaB-like_sf"/>
</dbReference>
<dbReference type="PANTHER" id="PTHR14359">
    <property type="entry name" value="HOMO-OLIGOMERIC FLAVIN CONTAINING CYS DECARBOXYLASE FAMILY"/>
    <property type="match status" value="1"/>
</dbReference>
<feature type="binding site" evidence="3">
    <location>
        <position position="296"/>
    </location>
    <ligand>
        <name>CTP</name>
        <dbReference type="ChEBI" id="CHEBI:37563"/>
    </ligand>
</feature>
<comment type="cofactor">
    <cofactor evidence="3">
        <name>FMN</name>
        <dbReference type="ChEBI" id="CHEBI:58210"/>
    </cofactor>
    <text evidence="3">Binds 1 FMN per subunit.</text>
</comment>
<evidence type="ECO:0000256" key="4">
    <source>
        <dbReference type="RuleBase" id="RU364078"/>
    </source>
</evidence>
<organism evidence="7 8">
    <name type="scientific">Candidatus Lambdaproteobacteria bacterium RIFOXYD2_FULL_50_16</name>
    <dbReference type="NCBI Taxonomy" id="1817772"/>
    <lineage>
        <taxon>Bacteria</taxon>
        <taxon>Pseudomonadati</taxon>
        <taxon>Pseudomonadota</taxon>
        <taxon>Candidatus Lambdaproteobacteria</taxon>
    </lineage>
</organism>
<dbReference type="InterPro" id="IPR036551">
    <property type="entry name" value="Flavin_trans-like"/>
</dbReference>
<accession>A0A1F6G9T6</accession>
<dbReference type="EC" id="4.1.1.36" evidence="3"/>
<keyword evidence="2 3" id="KW-0456">Lyase</keyword>
<reference evidence="7 8" key="1">
    <citation type="journal article" date="2016" name="Nat. Commun.">
        <title>Thousands of microbial genomes shed light on interconnected biogeochemical processes in an aquifer system.</title>
        <authorList>
            <person name="Anantharaman K."/>
            <person name="Brown C.T."/>
            <person name="Hug L.A."/>
            <person name="Sharon I."/>
            <person name="Castelle C.J."/>
            <person name="Probst A.J."/>
            <person name="Thomas B.C."/>
            <person name="Singh A."/>
            <person name="Wilkins M.J."/>
            <person name="Karaoz U."/>
            <person name="Brodie E.L."/>
            <person name="Williams K.H."/>
            <person name="Hubbard S.S."/>
            <person name="Banfield J.F."/>
        </authorList>
    </citation>
    <scope>NUCLEOTIDE SEQUENCE [LARGE SCALE GENOMIC DNA]</scope>
</reference>
<comment type="catalytic activity">
    <reaction evidence="3 4">
        <text>(R)-4'-phosphopantothenate + L-cysteine + CTP = N-[(R)-4-phosphopantothenoyl]-L-cysteine + CMP + diphosphate + H(+)</text>
        <dbReference type="Rhea" id="RHEA:19397"/>
        <dbReference type="ChEBI" id="CHEBI:10986"/>
        <dbReference type="ChEBI" id="CHEBI:15378"/>
        <dbReference type="ChEBI" id="CHEBI:33019"/>
        <dbReference type="ChEBI" id="CHEBI:35235"/>
        <dbReference type="ChEBI" id="CHEBI:37563"/>
        <dbReference type="ChEBI" id="CHEBI:59458"/>
        <dbReference type="ChEBI" id="CHEBI:60377"/>
        <dbReference type="EC" id="6.3.2.5"/>
    </reaction>
</comment>
<feature type="domain" description="Flavoprotein" evidence="5">
    <location>
        <begin position="13"/>
        <end position="184"/>
    </location>
</feature>
<protein>
    <recommendedName>
        <fullName evidence="3">Coenzyme A biosynthesis bifunctional protein CoaBC</fullName>
    </recommendedName>
    <alternativeName>
        <fullName evidence="3">DNA/pantothenate metabolism flavoprotein</fullName>
    </alternativeName>
    <alternativeName>
        <fullName evidence="3">Phosphopantothenoylcysteine synthetase/decarboxylase</fullName>
        <shortName evidence="3">PPCS-PPCDC</shortName>
    </alternativeName>
    <domain>
        <recommendedName>
            <fullName evidence="3">Phosphopantothenoylcysteine decarboxylase</fullName>
            <shortName evidence="3">PPC decarboxylase</shortName>
            <shortName evidence="3">PPC-DC</shortName>
            <ecNumber evidence="3">4.1.1.36</ecNumber>
        </recommendedName>
        <alternativeName>
            <fullName evidence="3">CoaC</fullName>
        </alternativeName>
    </domain>
    <domain>
        <recommendedName>
            <fullName evidence="3">Phosphopantothenate--cysteine ligase</fullName>
            <ecNumber evidence="3">6.3.2.5</ecNumber>
        </recommendedName>
        <alternativeName>
            <fullName evidence="3">CoaB</fullName>
        </alternativeName>
        <alternativeName>
            <fullName evidence="3">Phosphopantothenoylcysteine synthetase</fullName>
            <shortName evidence="3">PPC synthetase</shortName>
            <shortName evidence="3">PPC-S</shortName>
        </alternativeName>
    </domain>
</protein>
<keyword evidence="3" id="KW-0511">Multifunctional enzyme</keyword>
<feature type="binding site" evidence="3">
    <location>
        <begin position="311"/>
        <end position="314"/>
    </location>
    <ligand>
        <name>CTP</name>
        <dbReference type="ChEBI" id="CHEBI:37563"/>
    </ligand>
</feature>
<keyword evidence="1 3" id="KW-0210">Decarboxylase</keyword>
<proteinExistence type="inferred from homology"/>
<comment type="pathway">
    <text evidence="3 4">Cofactor biosynthesis; coenzyme A biosynthesis; CoA from (R)-pantothenate: step 3/5.</text>
</comment>
<evidence type="ECO:0000256" key="2">
    <source>
        <dbReference type="ARBA" id="ARBA00023239"/>
    </source>
</evidence>
<dbReference type="NCBIfam" id="TIGR00521">
    <property type="entry name" value="coaBC_dfp"/>
    <property type="match status" value="1"/>
</dbReference>
<dbReference type="EC" id="6.3.2.5" evidence="3"/>
<feature type="binding site" evidence="3">
    <location>
        <position position="344"/>
    </location>
    <ligand>
        <name>CTP</name>
        <dbReference type="ChEBI" id="CHEBI:37563"/>
    </ligand>
</feature>
<comment type="similarity">
    <text evidence="3 4">In the C-terminal section; belongs to the PPC synthetase family.</text>
</comment>
<evidence type="ECO:0000259" key="6">
    <source>
        <dbReference type="Pfam" id="PF04127"/>
    </source>
</evidence>
<comment type="function">
    <text evidence="4">Catalyzes two steps in the biosynthesis of coenzyme A. In the first step cysteine is conjugated to 4'-phosphopantothenate to form 4-phosphopantothenoylcysteine, in the latter compound is decarboxylated to form 4'-phosphopantotheine.</text>
</comment>
<keyword evidence="3 4" id="KW-0285">Flavoprotein</keyword>
<keyword evidence="3" id="KW-0460">Magnesium</keyword>
<feature type="region of interest" description="Phosphopantothenate--cysteine ligase" evidence="3">
    <location>
        <begin position="198"/>
        <end position="410"/>
    </location>
</feature>
<dbReference type="STRING" id="1817772.A2527_05100"/>
<comment type="function">
    <text evidence="3">Catalyzes two sequential steps in the biosynthesis of coenzyme A. In the first step cysteine is conjugated to 4'-phosphopantothenate to form 4-phosphopantothenoylcysteine. In the second step the latter compound is decarboxylated to form 4'-phosphopantotheine.</text>
</comment>
<feature type="binding site" evidence="3">
    <location>
        <position position="330"/>
    </location>
    <ligand>
        <name>CTP</name>
        <dbReference type="ChEBI" id="CHEBI:37563"/>
    </ligand>
</feature>
<comment type="catalytic activity">
    <reaction evidence="3 4">
        <text>N-[(R)-4-phosphopantothenoyl]-L-cysteine + H(+) = (R)-4'-phosphopantetheine + CO2</text>
        <dbReference type="Rhea" id="RHEA:16793"/>
        <dbReference type="ChEBI" id="CHEBI:15378"/>
        <dbReference type="ChEBI" id="CHEBI:16526"/>
        <dbReference type="ChEBI" id="CHEBI:59458"/>
        <dbReference type="ChEBI" id="CHEBI:61723"/>
        <dbReference type="EC" id="4.1.1.36"/>
    </reaction>
</comment>
<evidence type="ECO:0000256" key="1">
    <source>
        <dbReference type="ARBA" id="ARBA00022793"/>
    </source>
</evidence>
<feature type="binding site" evidence="3">
    <location>
        <position position="348"/>
    </location>
    <ligand>
        <name>CTP</name>
        <dbReference type="ChEBI" id="CHEBI:37563"/>
    </ligand>
</feature>
<dbReference type="UniPathway" id="UPA00241">
    <property type="reaction ID" value="UER00353"/>
</dbReference>
<keyword evidence="3 4" id="KW-0288">FMN</keyword>
<dbReference type="HAMAP" id="MF_02225">
    <property type="entry name" value="CoaBC"/>
    <property type="match status" value="1"/>
</dbReference>
<dbReference type="InterPro" id="IPR007085">
    <property type="entry name" value="DNA/pantothenate-metab_flavo_C"/>
</dbReference>
<keyword evidence="3" id="KW-0479">Metal-binding</keyword>
<feature type="domain" description="DNA/pantothenate metabolism flavoprotein C-terminal" evidence="6">
    <location>
        <begin position="193"/>
        <end position="400"/>
    </location>
</feature>
<dbReference type="InterPro" id="IPR003382">
    <property type="entry name" value="Flavoprotein"/>
</dbReference>
<dbReference type="GO" id="GO:0015937">
    <property type="term" value="P:coenzyme A biosynthetic process"/>
    <property type="evidence" value="ECO:0007669"/>
    <property type="project" value="UniProtKB-UniRule"/>
</dbReference>
<evidence type="ECO:0000313" key="8">
    <source>
        <dbReference type="Proteomes" id="UP000178449"/>
    </source>
</evidence>
<dbReference type="GO" id="GO:0004632">
    <property type="term" value="F:phosphopantothenate--cysteine ligase activity"/>
    <property type="evidence" value="ECO:0007669"/>
    <property type="project" value="UniProtKB-UniRule"/>
</dbReference>
<keyword evidence="3 4" id="KW-0436">Ligase</keyword>
<dbReference type="GO" id="GO:0015941">
    <property type="term" value="P:pantothenate catabolic process"/>
    <property type="evidence" value="ECO:0007669"/>
    <property type="project" value="InterPro"/>
</dbReference>
<dbReference type="GO" id="GO:0010181">
    <property type="term" value="F:FMN binding"/>
    <property type="evidence" value="ECO:0007669"/>
    <property type="project" value="UniProtKB-UniRule"/>
</dbReference>
<dbReference type="SUPFAM" id="SSF52507">
    <property type="entry name" value="Homo-oligomeric flavin-containing Cys decarboxylases, HFCD"/>
    <property type="match status" value="1"/>
</dbReference>
<sequence length="410" mass="43686">MTSIPKFDSIKPKEILLGVTGSIAAYKALDLVRRLKERGFEVSVALSRGALEFVTPLSFAALSGREVKVNLFDPATEGQIDHIALARRADLYIVAPATANFLAKAAYGLADDYPTTLLLATEAPLLIAPAMNPVMYQNPANIENINRLKARGVTFVEPGVGDMACGEVGVGRLAEVAEIVAAVEKILGAPGPLVGKRVLVTAGPTIEPLDSVRFISNHSSGKMGYALAEAARALGAKVTLISGPVALAQPQGVERIGVETALQMREAVLAYAHSQDMIIKCAAVSDYRATVLAPRKLKKQAEWSVSLTANPDILAELGKTKPAKQVLVGFAAESENIVAFAQEKLVKKQVDLIIANDISQPGLGFKADQNQVWMVEKDQVTSLGPLPKDKLAQKILAWILAHPLLGPRLL</sequence>
<comment type="caution">
    <text evidence="3">Lacks conserved residue(s) required for the propagation of feature annotation.</text>
</comment>
<comment type="cofactor">
    <cofactor evidence="3">
        <name>Mg(2+)</name>
        <dbReference type="ChEBI" id="CHEBI:18420"/>
    </cofactor>
</comment>
<dbReference type="GO" id="GO:0046872">
    <property type="term" value="F:metal ion binding"/>
    <property type="evidence" value="ECO:0007669"/>
    <property type="project" value="UniProtKB-KW"/>
</dbReference>
<comment type="pathway">
    <text evidence="3 4">Cofactor biosynthesis; coenzyme A biosynthesis; CoA from (R)-pantothenate: step 2/5.</text>
</comment>
<dbReference type="AlphaFoldDB" id="A0A1F6G9T6"/>
<name>A0A1F6G9T6_9PROT</name>
<dbReference type="Pfam" id="PF02441">
    <property type="entry name" value="Flavoprotein"/>
    <property type="match status" value="1"/>
</dbReference>
<dbReference type="GO" id="GO:0004633">
    <property type="term" value="F:phosphopantothenoylcysteine decarboxylase activity"/>
    <property type="evidence" value="ECO:0007669"/>
    <property type="project" value="UniProtKB-UniRule"/>
</dbReference>